<dbReference type="InterPro" id="IPR041469">
    <property type="entry name" value="Subtilisin-like_FN3"/>
</dbReference>
<feature type="chain" id="PRO_5035158179" evidence="3">
    <location>
        <begin position="30"/>
        <end position="235"/>
    </location>
</feature>
<keyword evidence="7" id="KW-1185">Reference proteome</keyword>
<proteinExistence type="inferred from homology"/>
<dbReference type="InterPro" id="IPR045051">
    <property type="entry name" value="SBT"/>
</dbReference>
<sequence>MRRSFPLLPTSGVLLLLLLFSPLLFPAKGATDAQATYIVHVAPSHKLAPSTFRHWYARTLRSLPGRPASSLLYDYSHAISGFSARLTPSQAAALRRLPSVLAIAVFTNDEISVNCSDTALASPGGLNYPAFAVVFSSNSDVVTYKRVVRNVGASAEAVYEANITSPPGVAVTVSPSKLEFDAVGQSLSYEIKIESLESAAEYGAQAFGSLAWSDGTHEVRSPIAVTWKQSFVSSI</sequence>
<evidence type="ECO:0000256" key="3">
    <source>
        <dbReference type="SAM" id="SignalP"/>
    </source>
</evidence>
<dbReference type="PANTHER" id="PTHR10795">
    <property type="entry name" value="PROPROTEIN CONVERTASE SUBTILISIN/KEXIN"/>
    <property type="match status" value="1"/>
</dbReference>
<evidence type="ECO:0000256" key="2">
    <source>
        <dbReference type="ARBA" id="ARBA00022729"/>
    </source>
</evidence>
<protein>
    <submittedName>
        <fullName evidence="6">Uncharacterized protein</fullName>
    </submittedName>
</protein>
<name>A0A8J5KNT9_ZINOF</name>
<feature type="domain" description="Subtilisin-like protease fibronectin type-III" evidence="5">
    <location>
        <begin position="126"/>
        <end position="225"/>
    </location>
</feature>
<feature type="signal peptide" evidence="3">
    <location>
        <begin position="1"/>
        <end position="29"/>
    </location>
</feature>
<comment type="caution">
    <text evidence="6">The sequence shown here is derived from an EMBL/GenBank/DDBJ whole genome shotgun (WGS) entry which is preliminary data.</text>
</comment>
<reference evidence="6 7" key="1">
    <citation type="submission" date="2020-08" db="EMBL/GenBank/DDBJ databases">
        <title>Plant Genome Project.</title>
        <authorList>
            <person name="Zhang R.-G."/>
        </authorList>
    </citation>
    <scope>NUCLEOTIDE SEQUENCE [LARGE SCALE GENOMIC DNA]</scope>
    <source>
        <tissue evidence="6">Rhizome</tissue>
    </source>
</reference>
<keyword evidence="2 3" id="KW-0732">Signal</keyword>
<dbReference type="Gene3D" id="2.60.40.2310">
    <property type="match status" value="1"/>
</dbReference>
<dbReference type="EMBL" id="JACMSC010000015">
    <property type="protein sequence ID" value="KAG6485209.1"/>
    <property type="molecule type" value="Genomic_DNA"/>
</dbReference>
<dbReference type="AlphaFoldDB" id="A0A8J5KNT9"/>
<evidence type="ECO:0000259" key="5">
    <source>
        <dbReference type="Pfam" id="PF17766"/>
    </source>
</evidence>
<dbReference type="InterPro" id="IPR037045">
    <property type="entry name" value="S8pro/Inhibitor_I9_sf"/>
</dbReference>
<evidence type="ECO:0000313" key="6">
    <source>
        <dbReference type="EMBL" id="KAG6485209.1"/>
    </source>
</evidence>
<dbReference type="Pfam" id="PF05922">
    <property type="entry name" value="Inhibitor_I9"/>
    <property type="match status" value="1"/>
</dbReference>
<dbReference type="Gene3D" id="3.30.70.80">
    <property type="entry name" value="Peptidase S8 propeptide/proteinase inhibitor I9"/>
    <property type="match status" value="1"/>
</dbReference>
<comment type="similarity">
    <text evidence="1">Belongs to the peptidase S8 family.</text>
</comment>
<dbReference type="Proteomes" id="UP000734854">
    <property type="component" value="Unassembled WGS sequence"/>
</dbReference>
<gene>
    <name evidence="6" type="ORF">ZIOFF_053742</name>
</gene>
<evidence type="ECO:0000313" key="7">
    <source>
        <dbReference type="Proteomes" id="UP000734854"/>
    </source>
</evidence>
<evidence type="ECO:0000256" key="1">
    <source>
        <dbReference type="ARBA" id="ARBA00011073"/>
    </source>
</evidence>
<feature type="domain" description="Inhibitor I9" evidence="4">
    <location>
        <begin position="36"/>
        <end position="103"/>
    </location>
</feature>
<dbReference type="Pfam" id="PF17766">
    <property type="entry name" value="fn3_6"/>
    <property type="match status" value="1"/>
</dbReference>
<accession>A0A8J5KNT9</accession>
<evidence type="ECO:0000259" key="4">
    <source>
        <dbReference type="Pfam" id="PF05922"/>
    </source>
</evidence>
<dbReference type="InterPro" id="IPR010259">
    <property type="entry name" value="S8pro/Inhibitor_I9"/>
</dbReference>
<organism evidence="6 7">
    <name type="scientific">Zingiber officinale</name>
    <name type="common">Ginger</name>
    <name type="synonym">Amomum zingiber</name>
    <dbReference type="NCBI Taxonomy" id="94328"/>
    <lineage>
        <taxon>Eukaryota</taxon>
        <taxon>Viridiplantae</taxon>
        <taxon>Streptophyta</taxon>
        <taxon>Embryophyta</taxon>
        <taxon>Tracheophyta</taxon>
        <taxon>Spermatophyta</taxon>
        <taxon>Magnoliopsida</taxon>
        <taxon>Liliopsida</taxon>
        <taxon>Zingiberales</taxon>
        <taxon>Zingiberaceae</taxon>
        <taxon>Zingiber</taxon>
    </lineage>
</organism>